<evidence type="ECO:0000256" key="2">
    <source>
        <dbReference type="ARBA" id="ARBA00023002"/>
    </source>
</evidence>
<keyword evidence="2" id="KW-0560">Oxidoreductase</keyword>
<feature type="domain" description="Enoyl reductase (ER)" evidence="3">
    <location>
        <begin position="18"/>
        <end position="342"/>
    </location>
</feature>
<sequence length="345" mass="36618">MAAVPKQMRAVQIKGGKGPSSSLYIAPDVAVPEAGADDVLVKVAVFGLNRMDLLQREGAYPVPPGASPIMGVEFSGHVVASPGGHFTPGDAVFGLATGGAYAEYITCPARMVLAKPDALSHEQAAAIPENFLTAYQALHRLAEMREGETVLVHAGASGVGLAAIQLARLLGAKRIFVTAGSADKCAFCEKLGADAAINYKETDWAAELAKQTDGRGVDVIMDFIGAGYFNQNLASLARDGRLVLQGMMGGTQVKDVNIGQLLLKRLRVEGSTLRSRDIEYQSSLVQDFVHSGNLDRLAEGVGREKTDDDVHHIVIHKVFSWNDIKGAHDEMAANKNTGKIVVTVD</sequence>
<dbReference type="PANTHER" id="PTHR48106:SF18">
    <property type="entry name" value="QUINONE OXIDOREDUCTASE PIG3"/>
    <property type="match status" value="1"/>
</dbReference>
<dbReference type="SMART" id="SM00829">
    <property type="entry name" value="PKS_ER"/>
    <property type="match status" value="1"/>
</dbReference>
<dbReference type="Pfam" id="PF08240">
    <property type="entry name" value="ADH_N"/>
    <property type="match status" value="1"/>
</dbReference>
<dbReference type="GO" id="GO:0016651">
    <property type="term" value="F:oxidoreductase activity, acting on NAD(P)H"/>
    <property type="evidence" value="ECO:0007669"/>
    <property type="project" value="TreeGrafter"/>
</dbReference>
<dbReference type="EMBL" id="KZ819635">
    <property type="protein sequence ID" value="PWN92541.1"/>
    <property type="molecule type" value="Genomic_DNA"/>
</dbReference>
<accession>A0A316YTI8</accession>
<gene>
    <name evidence="4" type="ORF">FA10DRAFT_240152</name>
</gene>
<dbReference type="STRING" id="215250.A0A316YTI8"/>
<dbReference type="InterPro" id="IPR020843">
    <property type="entry name" value="ER"/>
</dbReference>
<dbReference type="PANTHER" id="PTHR48106">
    <property type="entry name" value="QUINONE OXIDOREDUCTASE PIG3-RELATED"/>
    <property type="match status" value="1"/>
</dbReference>
<dbReference type="SUPFAM" id="SSF51735">
    <property type="entry name" value="NAD(P)-binding Rossmann-fold domains"/>
    <property type="match status" value="1"/>
</dbReference>
<dbReference type="InterPro" id="IPR014189">
    <property type="entry name" value="Quinone_OxRdtase_PIG3"/>
</dbReference>
<evidence type="ECO:0000313" key="5">
    <source>
        <dbReference type="Proteomes" id="UP000245768"/>
    </source>
</evidence>
<dbReference type="Pfam" id="PF00107">
    <property type="entry name" value="ADH_zinc_N"/>
    <property type="match status" value="1"/>
</dbReference>
<dbReference type="InParanoid" id="A0A316YTI8"/>
<organism evidence="4 5">
    <name type="scientific">Acaromyces ingoldii</name>
    <dbReference type="NCBI Taxonomy" id="215250"/>
    <lineage>
        <taxon>Eukaryota</taxon>
        <taxon>Fungi</taxon>
        <taxon>Dikarya</taxon>
        <taxon>Basidiomycota</taxon>
        <taxon>Ustilaginomycotina</taxon>
        <taxon>Exobasidiomycetes</taxon>
        <taxon>Exobasidiales</taxon>
        <taxon>Cryptobasidiaceae</taxon>
        <taxon>Acaromyces</taxon>
    </lineage>
</organism>
<name>A0A316YTI8_9BASI</name>
<dbReference type="NCBIfam" id="TIGR02824">
    <property type="entry name" value="quinone_pig3"/>
    <property type="match status" value="1"/>
</dbReference>
<dbReference type="InterPro" id="IPR013149">
    <property type="entry name" value="ADH-like_C"/>
</dbReference>
<dbReference type="CDD" id="cd05276">
    <property type="entry name" value="p53_inducible_oxidoreductase"/>
    <property type="match status" value="1"/>
</dbReference>
<dbReference type="GO" id="GO:0070402">
    <property type="term" value="F:NADPH binding"/>
    <property type="evidence" value="ECO:0007669"/>
    <property type="project" value="TreeGrafter"/>
</dbReference>
<keyword evidence="1" id="KW-0521">NADP</keyword>
<dbReference type="OrthoDB" id="203908at2759"/>
<reference evidence="4 5" key="1">
    <citation type="journal article" date="2018" name="Mol. Biol. Evol.">
        <title>Broad Genomic Sampling Reveals a Smut Pathogenic Ancestry of the Fungal Clade Ustilaginomycotina.</title>
        <authorList>
            <person name="Kijpornyongpan T."/>
            <person name="Mondo S.J."/>
            <person name="Barry K."/>
            <person name="Sandor L."/>
            <person name="Lee J."/>
            <person name="Lipzen A."/>
            <person name="Pangilinan J."/>
            <person name="LaButti K."/>
            <person name="Hainaut M."/>
            <person name="Henrissat B."/>
            <person name="Grigoriev I.V."/>
            <person name="Spatafora J.W."/>
            <person name="Aime M.C."/>
        </authorList>
    </citation>
    <scope>NUCLEOTIDE SEQUENCE [LARGE SCALE GENOMIC DNA]</scope>
    <source>
        <strain evidence="4 5">MCA 4198</strain>
    </source>
</reference>
<dbReference type="InterPro" id="IPR036291">
    <property type="entry name" value="NAD(P)-bd_dom_sf"/>
</dbReference>
<dbReference type="Proteomes" id="UP000245768">
    <property type="component" value="Unassembled WGS sequence"/>
</dbReference>
<dbReference type="InterPro" id="IPR013154">
    <property type="entry name" value="ADH-like_N"/>
</dbReference>
<keyword evidence="5" id="KW-1185">Reference proteome</keyword>
<protein>
    <submittedName>
        <fullName evidence="4">Quinone oxidoreductase putative</fullName>
    </submittedName>
</protein>
<dbReference type="InterPro" id="IPR011032">
    <property type="entry name" value="GroES-like_sf"/>
</dbReference>
<dbReference type="Gene3D" id="3.40.50.720">
    <property type="entry name" value="NAD(P)-binding Rossmann-like Domain"/>
    <property type="match status" value="1"/>
</dbReference>
<evidence type="ECO:0000259" key="3">
    <source>
        <dbReference type="SMART" id="SM00829"/>
    </source>
</evidence>
<evidence type="ECO:0000313" key="4">
    <source>
        <dbReference type="EMBL" id="PWN92541.1"/>
    </source>
</evidence>
<dbReference type="GeneID" id="37041118"/>
<evidence type="ECO:0000256" key="1">
    <source>
        <dbReference type="ARBA" id="ARBA00022857"/>
    </source>
</evidence>
<dbReference type="SUPFAM" id="SSF50129">
    <property type="entry name" value="GroES-like"/>
    <property type="match status" value="1"/>
</dbReference>
<dbReference type="RefSeq" id="XP_025379739.1">
    <property type="nucleotide sequence ID" value="XM_025519202.1"/>
</dbReference>
<dbReference type="AlphaFoldDB" id="A0A316YTI8"/>
<proteinExistence type="predicted"/>
<dbReference type="Gene3D" id="3.90.180.10">
    <property type="entry name" value="Medium-chain alcohol dehydrogenases, catalytic domain"/>
    <property type="match status" value="1"/>
</dbReference>